<protein>
    <recommendedName>
        <fullName evidence="3">DUF721 domain-containing protein</fullName>
    </recommendedName>
</protein>
<evidence type="ECO:0000313" key="1">
    <source>
        <dbReference type="EMBL" id="MYE38414.1"/>
    </source>
</evidence>
<evidence type="ECO:0008006" key="3">
    <source>
        <dbReference type="Google" id="ProtNLM"/>
    </source>
</evidence>
<name>A0A845DCM4_9BACT</name>
<accession>A0A845DCM4</accession>
<comment type="caution">
    <text evidence="1">The sequence shown here is derived from an EMBL/GenBank/DDBJ whole genome shotgun (WGS) entry which is preliminary data.</text>
</comment>
<dbReference type="Proteomes" id="UP000449092">
    <property type="component" value="Unassembled WGS sequence"/>
</dbReference>
<dbReference type="EMBL" id="VXOY01000023">
    <property type="protein sequence ID" value="MYE38414.1"/>
    <property type="molecule type" value="Genomic_DNA"/>
</dbReference>
<gene>
    <name evidence="1" type="ORF">F4X82_02775</name>
</gene>
<sequence>MWSPITQLTKTRRGVFQQQERDVLSVSQHLQSVLETIAPSLLHSVTDVVFDNKVVVVRVADPLVLHEFQVKKEHIYSALIKKRSDVVDVSFTLRL</sequence>
<organism evidence="1 2">
    <name type="scientific">Candidatus Spechtbacteria bacterium SB0662_bin_43</name>
    <dbReference type="NCBI Taxonomy" id="2604897"/>
    <lineage>
        <taxon>Bacteria</taxon>
        <taxon>Candidatus Spechtiibacteriota</taxon>
    </lineage>
</organism>
<dbReference type="AlphaFoldDB" id="A0A845DCM4"/>
<reference evidence="1 2" key="1">
    <citation type="submission" date="2019-09" db="EMBL/GenBank/DDBJ databases">
        <title>Characterisation of the sponge microbiome using genome-centric metagenomics.</title>
        <authorList>
            <person name="Engelberts J.P."/>
            <person name="Robbins S.J."/>
            <person name="De Goeij J.M."/>
            <person name="Aranda M."/>
            <person name="Bell S.C."/>
            <person name="Webster N.S."/>
        </authorList>
    </citation>
    <scope>NUCLEOTIDE SEQUENCE [LARGE SCALE GENOMIC DNA]</scope>
    <source>
        <strain evidence="1">SB0662_bin_43</strain>
    </source>
</reference>
<evidence type="ECO:0000313" key="2">
    <source>
        <dbReference type="Proteomes" id="UP000449092"/>
    </source>
</evidence>
<proteinExistence type="predicted"/>